<protein>
    <submittedName>
        <fullName evidence="5">L-amino acid N-acyltransferase YncA</fullName>
    </submittedName>
</protein>
<dbReference type="AlphaFoldDB" id="A0A1H2H2R5"/>
<evidence type="ECO:0000313" key="6">
    <source>
        <dbReference type="Proteomes" id="UP000183180"/>
    </source>
</evidence>
<keyword evidence="1 5" id="KW-0808">Transferase</keyword>
<dbReference type="InterPro" id="IPR036390">
    <property type="entry name" value="WH_DNA-bd_sf"/>
</dbReference>
<feature type="domain" description="HTH arsR-type" evidence="3">
    <location>
        <begin position="38"/>
        <end position="134"/>
    </location>
</feature>
<name>A0A1H2H2R5_9ACTN</name>
<evidence type="ECO:0000259" key="3">
    <source>
        <dbReference type="PROSITE" id="PS50987"/>
    </source>
</evidence>
<dbReference type="PROSITE" id="PS51186">
    <property type="entry name" value="GNAT"/>
    <property type="match status" value="1"/>
</dbReference>
<dbReference type="Pfam" id="PF12840">
    <property type="entry name" value="HTH_20"/>
    <property type="match status" value="1"/>
</dbReference>
<dbReference type="PANTHER" id="PTHR43072">
    <property type="entry name" value="N-ACETYLTRANSFERASE"/>
    <property type="match status" value="1"/>
</dbReference>
<reference evidence="5 6" key="1">
    <citation type="submission" date="2016-10" db="EMBL/GenBank/DDBJ databases">
        <authorList>
            <person name="de Groot N.N."/>
        </authorList>
    </citation>
    <scope>NUCLEOTIDE SEQUENCE [LARGE SCALE GENOMIC DNA]</scope>
    <source>
        <strain evidence="5 6">DSM 44215</strain>
    </source>
</reference>
<evidence type="ECO:0000256" key="2">
    <source>
        <dbReference type="ARBA" id="ARBA00023315"/>
    </source>
</evidence>
<dbReference type="GO" id="GO:0003700">
    <property type="term" value="F:DNA-binding transcription factor activity"/>
    <property type="evidence" value="ECO:0007669"/>
    <property type="project" value="InterPro"/>
</dbReference>
<dbReference type="CDD" id="cd00090">
    <property type="entry name" value="HTH_ARSR"/>
    <property type="match status" value="1"/>
</dbReference>
<dbReference type="GO" id="GO:0016747">
    <property type="term" value="F:acyltransferase activity, transferring groups other than amino-acyl groups"/>
    <property type="evidence" value="ECO:0007669"/>
    <property type="project" value="InterPro"/>
</dbReference>
<dbReference type="CDD" id="cd04301">
    <property type="entry name" value="NAT_SF"/>
    <property type="match status" value="1"/>
</dbReference>
<dbReference type="Pfam" id="PF00583">
    <property type="entry name" value="Acetyltransf_1"/>
    <property type="match status" value="1"/>
</dbReference>
<proteinExistence type="predicted"/>
<dbReference type="Gene3D" id="1.10.10.10">
    <property type="entry name" value="Winged helix-like DNA-binding domain superfamily/Winged helix DNA-binding domain"/>
    <property type="match status" value="1"/>
</dbReference>
<evidence type="ECO:0000313" key="5">
    <source>
        <dbReference type="EMBL" id="SDU26154.1"/>
    </source>
</evidence>
<dbReference type="InterPro" id="IPR036388">
    <property type="entry name" value="WH-like_DNA-bd_sf"/>
</dbReference>
<dbReference type="Proteomes" id="UP000183180">
    <property type="component" value="Unassembled WGS sequence"/>
</dbReference>
<dbReference type="SUPFAM" id="SSF46785">
    <property type="entry name" value="Winged helix' DNA-binding domain"/>
    <property type="match status" value="1"/>
</dbReference>
<dbReference type="InterPro" id="IPR011991">
    <property type="entry name" value="ArsR-like_HTH"/>
</dbReference>
<keyword evidence="2 5" id="KW-0012">Acyltransferase</keyword>
<evidence type="ECO:0000256" key="1">
    <source>
        <dbReference type="ARBA" id="ARBA00022679"/>
    </source>
</evidence>
<dbReference type="PROSITE" id="PS50987">
    <property type="entry name" value="HTH_ARSR_2"/>
    <property type="match status" value="1"/>
</dbReference>
<dbReference type="Gene3D" id="3.40.630.30">
    <property type="match status" value="1"/>
</dbReference>
<dbReference type="SUPFAM" id="SSF55729">
    <property type="entry name" value="Acyl-CoA N-acyltransferases (Nat)"/>
    <property type="match status" value="1"/>
</dbReference>
<feature type="domain" description="N-acetyltransferase" evidence="4">
    <location>
        <begin position="147"/>
        <end position="300"/>
    </location>
</feature>
<dbReference type="STRING" id="158898.SAMN04488548_134243"/>
<dbReference type="InterPro" id="IPR000182">
    <property type="entry name" value="GNAT_dom"/>
</dbReference>
<organism evidence="5 6">
    <name type="scientific">Gordonia westfalica</name>
    <dbReference type="NCBI Taxonomy" id="158898"/>
    <lineage>
        <taxon>Bacteria</taxon>
        <taxon>Bacillati</taxon>
        <taxon>Actinomycetota</taxon>
        <taxon>Actinomycetes</taxon>
        <taxon>Mycobacteriales</taxon>
        <taxon>Gordoniaceae</taxon>
        <taxon>Gordonia</taxon>
    </lineage>
</organism>
<sequence>MNATIDADRYTEFMVTSTESAECRVPPSAGAGHPSAGLAAEDAATYAGWFACLAEPTRVRLLHEVASTPAGVSIGELATRLGIGQPTISHHVRKLADVGFVTVHKDGTSSVVVVNPACCTGLPSAADAVMGLLTQRPCCPDDLPGDVTVRPMTDEDWPAVRRIYSDAIATGLTTFATEVPPRKTLDTQWLPDHRWVAEIDGTVVGWAALTPASPHEHFRGVAESAVCVAEGWRGRGVGKALLRTQVIAADQAGLWTLQTSVFPENRAAIALHHSAGFRTVGVRERIAQLGGEWRDTVLLERRSETEAATSCAAF</sequence>
<dbReference type="OrthoDB" id="3173333at2"/>
<dbReference type="PRINTS" id="PR00778">
    <property type="entry name" value="HTHARSR"/>
</dbReference>
<dbReference type="SMART" id="SM00418">
    <property type="entry name" value="HTH_ARSR"/>
    <property type="match status" value="1"/>
</dbReference>
<dbReference type="PANTHER" id="PTHR43072:SF23">
    <property type="entry name" value="UPF0039 PROTEIN C11D3.02C"/>
    <property type="match status" value="1"/>
</dbReference>
<evidence type="ECO:0000259" key="4">
    <source>
        <dbReference type="PROSITE" id="PS51186"/>
    </source>
</evidence>
<dbReference type="EMBL" id="FNLM01000034">
    <property type="protein sequence ID" value="SDU26154.1"/>
    <property type="molecule type" value="Genomic_DNA"/>
</dbReference>
<dbReference type="InterPro" id="IPR016181">
    <property type="entry name" value="Acyl_CoA_acyltransferase"/>
</dbReference>
<dbReference type="InterPro" id="IPR001845">
    <property type="entry name" value="HTH_ArsR_DNA-bd_dom"/>
</dbReference>
<accession>A0A1H2H2R5</accession>
<gene>
    <name evidence="5" type="ORF">SAMN04488548_134243</name>
</gene>